<feature type="region of interest" description="Disordered" evidence="1">
    <location>
        <begin position="111"/>
        <end position="183"/>
    </location>
</feature>
<reference evidence="2 3" key="1">
    <citation type="submission" date="2019-03" db="EMBL/GenBank/DDBJ databases">
        <title>First draft genome of Liparis tanakae, snailfish: a comprehensive survey of snailfish specific genes.</title>
        <authorList>
            <person name="Kim W."/>
            <person name="Song I."/>
            <person name="Jeong J.-H."/>
            <person name="Kim D."/>
            <person name="Kim S."/>
            <person name="Ryu S."/>
            <person name="Song J.Y."/>
            <person name="Lee S.K."/>
        </authorList>
    </citation>
    <scope>NUCLEOTIDE SEQUENCE [LARGE SCALE GENOMIC DNA]</scope>
    <source>
        <tissue evidence="2">Muscle</tissue>
    </source>
</reference>
<name>A0A4Z2FF23_9TELE</name>
<evidence type="ECO:0000256" key="1">
    <source>
        <dbReference type="SAM" id="MobiDB-lite"/>
    </source>
</evidence>
<comment type="caution">
    <text evidence="2">The sequence shown here is derived from an EMBL/GenBank/DDBJ whole genome shotgun (WGS) entry which is preliminary data.</text>
</comment>
<proteinExistence type="predicted"/>
<organism evidence="2 3">
    <name type="scientific">Liparis tanakae</name>
    <name type="common">Tanaka's snailfish</name>
    <dbReference type="NCBI Taxonomy" id="230148"/>
    <lineage>
        <taxon>Eukaryota</taxon>
        <taxon>Metazoa</taxon>
        <taxon>Chordata</taxon>
        <taxon>Craniata</taxon>
        <taxon>Vertebrata</taxon>
        <taxon>Euteleostomi</taxon>
        <taxon>Actinopterygii</taxon>
        <taxon>Neopterygii</taxon>
        <taxon>Teleostei</taxon>
        <taxon>Neoteleostei</taxon>
        <taxon>Acanthomorphata</taxon>
        <taxon>Eupercaria</taxon>
        <taxon>Perciformes</taxon>
        <taxon>Cottioidei</taxon>
        <taxon>Cottales</taxon>
        <taxon>Liparidae</taxon>
        <taxon>Liparis</taxon>
    </lineage>
</organism>
<evidence type="ECO:0000313" key="2">
    <source>
        <dbReference type="EMBL" id="TNN39769.1"/>
    </source>
</evidence>
<evidence type="ECO:0000313" key="3">
    <source>
        <dbReference type="Proteomes" id="UP000314294"/>
    </source>
</evidence>
<keyword evidence="3" id="KW-1185">Reference proteome</keyword>
<dbReference type="AlphaFoldDB" id="A0A4Z2FF23"/>
<dbReference type="Proteomes" id="UP000314294">
    <property type="component" value="Unassembled WGS sequence"/>
</dbReference>
<accession>A0A4Z2FF23</accession>
<gene>
    <name evidence="2" type="ORF">EYF80_050061</name>
</gene>
<dbReference type="EMBL" id="SRLO01001250">
    <property type="protein sequence ID" value="TNN39769.1"/>
    <property type="molecule type" value="Genomic_DNA"/>
</dbReference>
<protein>
    <submittedName>
        <fullName evidence="2">Uncharacterized protein</fullName>
    </submittedName>
</protein>
<sequence>MLLTNKIESFRLEDGRCFLPRRLHAAPPPSTFFRVVFPEGGARWCSVLDLHPGPRLPEVPLVACRPVPHLRKGSIILALGVDLLLSPCLLLRGEPPLSFLAVKKQSEKWTVRSGPLPQPPVLSSDRRWSPPRHVSFPPGSRITTWRSDSGGARRGPLRRGSPSLSRPDSDDNEVSDGAGIRKTDTFIKNAFSAT</sequence>